<evidence type="ECO:0000313" key="7">
    <source>
        <dbReference type="Proteomes" id="UP000466848"/>
    </source>
</evidence>
<dbReference type="InterPro" id="IPR003439">
    <property type="entry name" value="ABC_transporter-like_ATP-bd"/>
</dbReference>
<dbReference type="InterPro" id="IPR027417">
    <property type="entry name" value="P-loop_NTPase"/>
</dbReference>
<dbReference type="GO" id="GO:0055085">
    <property type="term" value="P:transmembrane transport"/>
    <property type="evidence" value="ECO:0007669"/>
    <property type="project" value="UniProtKB-ARBA"/>
</dbReference>
<keyword evidence="4 6" id="KW-0067">ATP-binding</keyword>
<dbReference type="InterPro" id="IPR017871">
    <property type="entry name" value="ABC_transporter-like_CS"/>
</dbReference>
<evidence type="ECO:0000256" key="3">
    <source>
        <dbReference type="ARBA" id="ARBA00022741"/>
    </source>
</evidence>
<gene>
    <name evidence="6" type="ORF">Ami103574_07720</name>
</gene>
<dbReference type="SMART" id="SM00382">
    <property type="entry name" value="AAA"/>
    <property type="match status" value="1"/>
</dbReference>
<dbReference type="InterPro" id="IPR050319">
    <property type="entry name" value="ABC_transp_ATP-bind"/>
</dbReference>
<keyword evidence="3" id="KW-0547">Nucleotide-binding</keyword>
<dbReference type="KEGG" id="abut:Ami103574_07720"/>
<reference evidence="6 7" key="1">
    <citation type="submission" date="2020-02" db="EMBL/GenBank/DDBJ databases">
        <authorList>
            <person name="Kim Y.B."/>
            <person name="Roh S.W."/>
        </authorList>
    </citation>
    <scope>NUCLEOTIDE SEQUENCE [LARGE SCALE GENOMIC DNA]</scope>
    <source>
        <strain evidence="6 7">DSM 103574</strain>
    </source>
</reference>
<dbReference type="EMBL" id="CP048649">
    <property type="protein sequence ID" value="QIB69217.1"/>
    <property type="molecule type" value="Genomic_DNA"/>
</dbReference>
<dbReference type="PANTHER" id="PTHR43776">
    <property type="entry name" value="TRANSPORT ATP-BINDING PROTEIN"/>
    <property type="match status" value="1"/>
</dbReference>
<dbReference type="RefSeq" id="WP_163066279.1">
    <property type="nucleotide sequence ID" value="NZ_CP048649.1"/>
</dbReference>
<name>A0A858BUG2_9FIRM</name>
<keyword evidence="2" id="KW-0813">Transport</keyword>
<dbReference type="Proteomes" id="UP000466848">
    <property type="component" value="Chromosome"/>
</dbReference>
<evidence type="ECO:0000256" key="2">
    <source>
        <dbReference type="ARBA" id="ARBA00022448"/>
    </source>
</evidence>
<proteinExistence type="inferred from homology"/>
<dbReference type="Pfam" id="PF00005">
    <property type="entry name" value="ABC_tran"/>
    <property type="match status" value="1"/>
</dbReference>
<keyword evidence="7" id="KW-1185">Reference proteome</keyword>
<organism evidence="6 7">
    <name type="scientific">Aminipila butyrica</name>
    <dbReference type="NCBI Taxonomy" id="433296"/>
    <lineage>
        <taxon>Bacteria</taxon>
        <taxon>Bacillati</taxon>
        <taxon>Bacillota</taxon>
        <taxon>Clostridia</taxon>
        <taxon>Peptostreptococcales</taxon>
        <taxon>Anaerovoracaceae</taxon>
        <taxon>Aminipila</taxon>
    </lineage>
</organism>
<dbReference type="InterPro" id="IPR003593">
    <property type="entry name" value="AAA+_ATPase"/>
</dbReference>
<dbReference type="PANTHER" id="PTHR43776:SF7">
    <property type="entry name" value="D,D-DIPEPTIDE TRANSPORT ATP-BINDING PROTEIN DDPF-RELATED"/>
    <property type="match status" value="1"/>
</dbReference>
<dbReference type="SUPFAM" id="SSF52540">
    <property type="entry name" value="P-loop containing nucleoside triphosphate hydrolases"/>
    <property type="match status" value="1"/>
</dbReference>
<dbReference type="Gene3D" id="3.40.50.300">
    <property type="entry name" value="P-loop containing nucleotide triphosphate hydrolases"/>
    <property type="match status" value="1"/>
</dbReference>
<sequence>MRLSAEEISFGYQAGKTVLENISFHIDSGEVVGLAGASGLGKSTLSKILAGYETPQQGRVLLDGKPIPARGFQPVQLVFQHPEKAVDPRWKMKKVLAESGQFPESELLEAMGIQPEWLERWPAELSGGELQRFCVLRALSEKTKFLIADEMTAMLDAITQAQIWHTVLNYVREHQMGLVVISHEQELLDKLCNRVVQLA</sequence>
<dbReference type="PROSITE" id="PS00211">
    <property type="entry name" value="ABC_TRANSPORTER_1"/>
    <property type="match status" value="1"/>
</dbReference>
<accession>A0A858BUG2</accession>
<dbReference type="AlphaFoldDB" id="A0A858BUG2"/>
<dbReference type="GO" id="GO:0005524">
    <property type="term" value="F:ATP binding"/>
    <property type="evidence" value="ECO:0007669"/>
    <property type="project" value="UniProtKB-KW"/>
</dbReference>
<dbReference type="GO" id="GO:0016887">
    <property type="term" value="F:ATP hydrolysis activity"/>
    <property type="evidence" value="ECO:0007669"/>
    <property type="project" value="InterPro"/>
</dbReference>
<comment type="similarity">
    <text evidence="1">Belongs to the ABC transporter superfamily.</text>
</comment>
<evidence type="ECO:0000259" key="5">
    <source>
        <dbReference type="PROSITE" id="PS50893"/>
    </source>
</evidence>
<evidence type="ECO:0000256" key="4">
    <source>
        <dbReference type="ARBA" id="ARBA00022840"/>
    </source>
</evidence>
<evidence type="ECO:0000256" key="1">
    <source>
        <dbReference type="ARBA" id="ARBA00005417"/>
    </source>
</evidence>
<dbReference type="PROSITE" id="PS50893">
    <property type="entry name" value="ABC_TRANSPORTER_2"/>
    <property type="match status" value="1"/>
</dbReference>
<feature type="domain" description="ABC transporter" evidence="5">
    <location>
        <begin position="3"/>
        <end position="199"/>
    </location>
</feature>
<evidence type="ECO:0000313" key="6">
    <source>
        <dbReference type="EMBL" id="QIB69217.1"/>
    </source>
</evidence>
<protein>
    <submittedName>
        <fullName evidence="6">ATP-binding cassette domain-containing protein</fullName>
    </submittedName>
</protein>